<name>A0AAD7TI46_9APHY</name>
<organism evidence="2 3">
    <name type="scientific">Trametes cubensis</name>
    <dbReference type="NCBI Taxonomy" id="1111947"/>
    <lineage>
        <taxon>Eukaryota</taxon>
        <taxon>Fungi</taxon>
        <taxon>Dikarya</taxon>
        <taxon>Basidiomycota</taxon>
        <taxon>Agaricomycotina</taxon>
        <taxon>Agaricomycetes</taxon>
        <taxon>Polyporales</taxon>
        <taxon>Polyporaceae</taxon>
        <taxon>Trametes</taxon>
    </lineage>
</organism>
<accession>A0AAD7TI46</accession>
<reference evidence="2" key="1">
    <citation type="submission" date="2022-11" db="EMBL/GenBank/DDBJ databases">
        <title>Genome Sequence of Cubamyces cubensis.</title>
        <authorList>
            <person name="Buettner E."/>
        </authorList>
    </citation>
    <scope>NUCLEOTIDE SEQUENCE</scope>
    <source>
        <strain evidence="2">MPL-01</strain>
    </source>
</reference>
<feature type="region of interest" description="Disordered" evidence="1">
    <location>
        <begin position="104"/>
        <end position="136"/>
    </location>
</feature>
<dbReference type="Proteomes" id="UP001215151">
    <property type="component" value="Unassembled WGS sequence"/>
</dbReference>
<protein>
    <submittedName>
        <fullName evidence="2">Uncharacterized protein</fullName>
    </submittedName>
</protein>
<comment type="caution">
    <text evidence="2">The sequence shown here is derived from an EMBL/GenBank/DDBJ whole genome shotgun (WGS) entry which is preliminary data.</text>
</comment>
<feature type="compositionally biased region" description="Polar residues" evidence="1">
    <location>
        <begin position="157"/>
        <end position="174"/>
    </location>
</feature>
<sequence>MAFIRPTRPTDGVPRRGDPAQFSYIVDYHVWSSGRTSLPQVSPPSVTASAAFEVPGVVAPWEFGQHLDVYLLCDAILKANGRSRRGHAVLMFEDATDLLPALVSPPPPGIPPAPAAPPISISLSPSHDSPSPVPNDDEAANFIVSSILQATRPGTPVVSTTSRGPLNSFRSPLTSVVEEPEGEYSLAFTLPTDPMKHCKS</sequence>
<dbReference type="AlphaFoldDB" id="A0AAD7TI46"/>
<feature type="compositionally biased region" description="Low complexity" evidence="1">
    <location>
        <begin position="118"/>
        <end position="130"/>
    </location>
</feature>
<gene>
    <name evidence="2" type="ORF">ONZ51_g12639</name>
</gene>
<proteinExistence type="predicted"/>
<feature type="compositionally biased region" description="Pro residues" evidence="1">
    <location>
        <begin position="104"/>
        <end position="117"/>
    </location>
</feature>
<evidence type="ECO:0000256" key="1">
    <source>
        <dbReference type="SAM" id="MobiDB-lite"/>
    </source>
</evidence>
<keyword evidence="3" id="KW-1185">Reference proteome</keyword>
<evidence type="ECO:0000313" key="2">
    <source>
        <dbReference type="EMBL" id="KAJ8455098.1"/>
    </source>
</evidence>
<evidence type="ECO:0000313" key="3">
    <source>
        <dbReference type="Proteomes" id="UP001215151"/>
    </source>
</evidence>
<dbReference type="EMBL" id="JAPEVG010000824">
    <property type="protein sequence ID" value="KAJ8455098.1"/>
    <property type="molecule type" value="Genomic_DNA"/>
</dbReference>
<feature type="region of interest" description="Disordered" evidence="1">
    <location>
        <begin position="153"/>
        <end position="174"/>
    </location>
</feature>